<feature type="compositionally biased region" description="Basic and acidic residues" evidence="1">
    <location>
        <begin position="588"/>
        <end position="608"/>
    </location>
</feature>
<dbReference type="InterPro" id="IPR050122">
    <property type="entry name" value="RTK"/>
</dbReference>
<feature type="region of interest" description="Disordered" evidence="1">
    <location>
        <begin position="697"/>
        <end position="746"/>
    </location>
</feature>
<feature type="compositionally biased region" description="Polar residues" evidence="1">
    <location>
        <begin position="847"/>
        <end position="856"/>
    </location>
</feature>
<dbReference type="AlphaFoldDB" id="A0A226DZY4"/>
<keyword evidence="3" id="KW-0808">Transferase</keyword>
<feature type="domain" description="Protein kinase" evidence="2">
    <location>
        <begin position="65"/>
        <end position="345"/>
    </location>
</feature>
<evidence type="ECO:0000259" key="2">
    <source>
        <dbReference type="PROSITE" id="PS50011"/>
    </source>
</evidence>
<dbReference type="InterPro" id="IPR000719">
    <property type="entry name" value="Prot_kinase_dom"/>
</dbReference>
<evidence type="ECO:0000313" key="4">
    <source>
        <dbReference type="Proteomes" id="UP000198287"/>
    </source>
</evidence>
<dbReference type="Pfam" id="PF07714">
    <property type="entry name" value="PK_Tyr_Ser-Thr"/>
    <property type="match status" value="1"/>
</dbReference>
<feature type="compositionally biased region" description="Polar residues" evidence="1">
    <location>
        <begin position="400"/>
        <end position="409"/>
    </location>
</feature>
<dbReference type="GO" id="GO:0007169">
    <property type="term" value="P:cell surface receptor protein tyrosine kinase signaling pathway"/>
    <property type="evidence" value="ECO:0007669"/>
    <property type="project" value="TreeGrafter"/>
</dbReference>
<dbReference type="InterPro" id="IPR001245">
    <property type="entry name" value="Ser-Thr/Tyr_kinase_cat_dom"/>
</dbReference>
<accession>A0A226DZY4</accession>
<protein>
    <submittedName>
        <fullName evidence="3">Tyrosine-protein kinase shark</fullName>
    </submittedName>
</protein>
<dbReference type="SUPFAM" id="SSF56112">
    <property type="entry name" value="Protein kinase-like (PK-like)"/>
    <property type="match status" value="1"/>
</dbReference>
<feature type="compositionally biased region" description="Polar residues" evidence="1">
    <location>
        <begin position="875"/>
        <end position="889"/>
    </location>
</feature>
<feature type="region of interest" description="Disordered" evidence="1">
    <location>
        <begin position="588"/>
        <end position="617"/>
    </location>
</feature>
<feature type="compositionally biased region" description="Low complexity" evidence="1">
    <location>
        <begin position="21"/>
        <end position="32"/>
    </location>
</feature>
<feature type="region of interest" description="Disordered" evidence="1">
    <location>
        <begin position="350"/>
        <end position="416"/>
    </location>
</feature>
<dbReference type="STRING" id="158441.A0A226DZY4"/>
<name>A0A226DZY4_FOLCA</name>
<feature type="region of interest" description="Disordered" evidence="1">
    <location>
        <begin position="763"/>
        <end position="935"/>
    </location>
</feature>
<reference evidence="3 4" key="1">
    <citation type="submission" date="2015-12" db="EMBL/GenBank/DDBJ databases">
        <title>The genome of Folsomia candida.</title>
        <authorList>
            <person name="Faddeeva A."/>
            <person name="Derks M.F."/>
            <person name="Anvar Y."/>
            <person name="Smit S."/>
            <person name="Van Straalen N."/>
            <person name="Roelofs D."/>
        </authorList>
    </citation>
    <scope>NUCLEOTIDE SEQUENCE [LARGE SCALE GENOMIC DNA]</scope>
    <source>
        <strain evidence="3 4">VU population</strain>
        <tissue evidence="3">Whole body</tissue>
    </source>
</reference>
<organism evidence="3 4">
    <name type="scientific">Folsomia candida</name>
    <name type="common">Springtail</name>
    <dbReference type="NCBI Taxonomy" id="158441"/>
    <lineage>
        <taxon>Eukaryota</taxon>
        <taxon>Metazoa</taxon>
        <taxon>Ecdysozoa</taxon>
        <taxon>Arthropoda</taxon>
        <taxon>Hexapoda</taxon>
        <taxon>Collembola</taxon>
        <taxon>Entomobryomorpha</taxon>
        <taxon>Isotomoidea</taxon>
        <taxon>Isotomidae</taxon>
        <taxon>Proisotominae</taxon>
        <taxon>Folsomia</taxon>
    </lineage>
</organism>
<feature type="compositionally biased region" description="Basic and acidic residues" evidence="1">
    <location>
        <begin position="697"/>
        <end position="708"/>
    </location>
</feature>
<feature type="compositionally biased region" description="Low complexity" evidence="1">
    <location>
        <begin position="359"/>
        <end position="383"/>
    </location>
</feature>
<feature type="compositionally biased region" description="Polar residues" evidence="1">
    <location>
        <begin position="482"/>
        <end position="491"/>
    </location>
</feature>
<feature type="compositionally biased region" description="Gly residues" evidence="1">
    <location>
        <begin position="385"/>
        <end position="399"/>
    </location>
</feature>
<evidence type="ECO:0000313" key="3">
    <source>
        <dbReference type="EMBL" id="OXA50364.1"/>
    </source>
</evidence>
<dbReference type="GO" id="GO:0005524">
    <property type="term" value="F:ATP binding"/>
    <property type="evidence" value="ECO:0007669"/>
    <property type="project" value="InterPro"/>
</dbReference>
<dbReference type="PROSITE" id="PS50011">
    <property type="entry name" value="PROTEIN_KINASE_DOM"/>
    <property type="match status" value="1"/>
</dbReference>
<feature type="compositionally biased region" description="Basic and acidic residues" evidence="1">
    <location>
        <begin position="763"/>
        <end position="845"/>
    </location>
</feature>
<dbReference type="OrthoDB" id="4062651at2759"/>
<dbReference type="EMBL" id="LNIX01000009">
    <property type="protein sequence ID" value="OXA50364.1"/>
    <property type="molecule type" value="Genomic_DNA"/>
</dbReference>
<dbReference type="InterPro" id="IPR011009">
    <property type="entry name" value="Kinase-like_dom_sf"/>
</dbReference>
<feature type="compositionally biased region" description="Basic and acidic residues" evidence="1">
    <location>
        <begin position="716"/>
        <end position="740"/>
    </location>
</feature>
<feature type="region of interest" description="Disordered" evidence="1">
    <location>
        <begin position="436"/>
        <end position="561"/>
    </location>
</feature>
<dbReference type="GO" id="GO:0004714">
    <property type="term" value="F:transmembrane receptor protein tyrosine kinase activity"/>
    <property type="evidence" value="ECO:0007669"/>
    <property type="project" value="TreeGrafter"/>
</dbReference>
<dbReference type="PANTHER" id="PTHR24416:SF611">
    <property type="entry name" value="TYROSINE-PROTEIN KINASE TRANSMEMBRANE RECEPTOR ROR"/>
    <property type="match status" value="1"/>
</dbReference>
<dbReference type="OMA" id="PRYGHQD"/>
<gene>
    <name evidence="3" type="ORF">Fcan01_15226</name>
</gene>
<keyword evidence="3" id="KW-0418">Kinase</keyword>
<evidence type="ECO:0000256" key="1">
    <source>
        <dbReference type="SAM" id="MobiDB-lite"/>
    </source>
</evidence>
<dbReference type="PANTHER" id="PTHR24416">
    <property type="entry name" value="TYROSINE-PROTEIN KINASE RECEPTOR"/>
    <property type="match status" value="1"/>
</dbReference>
<proteinExistence type="predicted"/>
<dbReference type="Gene3D" id="1.10.510.10">
    <property type="entry name" value="Transferase(Phosphotransferase) domain 1"/>
    <property type="match status" value="1"/>
</dbReference>
<comment type="caution">
    <text evidence="3">The sequence shown here is derived from an EMBL/GenBank/DDBJ whole genome shotgun (WGS) entry which is preliminary data.</text>
</comment>
<feature type="region of interest" description="Disordered" evidence="1">
    <location>
        <begin position="1"/>
        <end position="37"/>
    </location>
</feature>
<keyword evidence="4" id="KW-1185">Reference proteome</keyword>
<dbReference type="Proteomes" id="UP000198287">
    <property type="component" value="Unassembled WGS sequence"/>
</dbReference>
<feature type="compositionally biased region" description="Polar residues" evidence="1">
    <location>
        <begin position="535"/>
        <end position="546"/>
    </location>
</feature>
<dbReference type="GO" id="GO:0043235">
    <property type="term" value="C:receptor complex"/>
    <property type="evidence" value="ECO:0007669"/>
    <property type="project" value="TreeGrafter"/>
</dbReference>
<feature type="compositionally biased region" description="Basic and acidic residues" evidence="1">
    <location>
        <begin position="436"/>
        <end position="454"/>
    </location>
</feature>
<feature type="region of interest" description="Disordered" evidence="1">
    <location>
        <begin position="632"/>
        <end position="670"/>
    </location>
</feature>
<sequence length="935" mass="106683">MASSEGQRRPGFQTGQGYYQPGPNTGRAAAAGGATGAQGMNHGETSSCCKNCTKPVEKFDKCVLIREDPIGQPGAFGCVIKAILNVNNPKIGGPVVVKMFHAPIGKNRYSVFQDMFNLQHRNLIKFLGIVDNDPNDCPQLIFKCASAGNLLDFVKRDLSTPLDAEGQLYNLALDVVNGMEYLHSMDFIHGCLSARNVLLHEFGKSGQIHAQISDYGMTRVTAGNGVNYFNYMTGKSMPIRWLAKECIPVDKNPGEITKPSDAWSFAVVLWEMLTRGDTPYGSYGTVSNLEVKQHILNGSSPLAFQRPDNCPAFLLRVMKSLFVVDPEQRPTFEVLKKRFEDEIQFESKIPEPSTRFRGSSTNSRNYNRDNSSSSGRNHSNRGFRGARGGIPRGRGGRGSQSGIPSNNGDVVNFGDHVPNPNLRNFAEFHAEVMQRMREREARESNSHQGEESARGNRGSRGNRGRSRLPQGQSRNDGKHSNNSDASQNQNKLKVVPAPGHRGGRNRSPRPRPADVAPPPNYQNIQETNPPPYSEIDTTTPRRNQVVRNEEDNTSANKPAELLDPHDVEFLKIHQQMKFLEKHYEKKKRDFEELEKKRAAKLAEQREQSEQANKQAALEEKRKLAAEMVRQNLQKQRDAELKEAERRTKLMQSEHQEMQAQEDGRRQEVKSYYQFDPSKSTEFMLLVEAQRKEYNEIKQKEAKEKEETLRQQALDENEAHKKEEVRKQKEAKEKEDEETRRQQQAFEDEEIARLAALRREKNIRVLEENRRKQAELKDEVEARRLQDELDRKIAQEKRDAEHARQMHEQELLEWEEKQEQEKQRAIEANERRKKAELEERRREHALFQEQQRNNVAQAQAYGQPRDFLQTGRANPITRSRLSDPQAQAYGQNRDPVFHPQPRTTDPIPIPPNRNDANNGRGGQPQNPKPKESCSIM</sequence>
<dbReference type="GO" id="GO:0005886">
    <property type="term" value="C:plasma membrane"/>
    <property type="evidence" value="ECO:0007669"/>
    <property type="project" value="TreeGrafter"/>
</dbReference>
<feature type="compositionally biased region" description="Basic and acidic residues" evidence="1">
    <location>
        <begin position="634"/>
        <end position="668"/>
    </location>
</feature>